<dbReference type="InterPro" id="IPR020556">
    <property type="entry name" value="Amidase_CS"/>
</dbReference>
<dbReference type="PANTHER" id="PTHR42678:SF34">
    <property type="entry name" value="OS04G0183300 PROTEIN"/>
    <property type="match status" value="1"/>
</dbReference>
<feature type="domain" description="SLH" evidence="1">
    <location>
        <begin position="104"/>
        <end position="167"/>
    </location>
</feature>
<dbReference type="PROSITE" id="PS51272">
    <property type="entry name" value="SLH"/>
    <property type="match status" value="1"/>
</dbReference>
<organism evidence="2 3">
    <name type="scientific">Paenibacillus macerans</name>
    <name type="common">Bacillus macerans</name>
    <dbReference type="NCBI Taxonomy" id="44252"/>
    <lineage>
        <taxon>Bacteria</taxon>
        <taxon>Bacillati</taxon>
        <taxon>Bacillota</taxon>
        <taxon>Bacilli</taxon>
        <taxon>Bacillales</taxon>
        <taxon>Paenibacillaceae</taxon>
        <taxon>Paenibacillus</taxon>
    </lineage>
</organism>
<evidence type="ECO:0000313" key="3">
    <source>
        <dbReference type="Proteomes" id="UP000442469"/>
    </source>
</evidence>
<dbReference type="Pfam" id="PF01425">
    <property type="entry name" value="Amidase"/>
    <property type="match status" value="1"/>
</dbReference>
<dbReference type="Pfam" id="PF00395">
    <property type="entry name" value="SLH"/>
    <property type="match status" value="1"/>
</dbReference>
<proteinExistence type="predicted"/>
<reference evidence="2 3" key="1">
    <citation type="submission" date="2019-11" db="EMBL/GenBank/DDBJ databases">
        <title>Draft genome sequences of five Paenibacillus species of dairy origin.</title>
        <authorList>
            <person name="Olajide A.M."/>
            <person name="Chen S."/>
            <person name="Lapointe G."/>
        </authorList>
    </citation>
    <scope>NUCLEOTIDE SEQUENCE [LARGE SCALE GENOMIC DNA]</scope>
    <source>
        <strain evidence="2 3">3CT49</strain>
    </source>
</reference>
<gene>
    <name evidence="2" type="ORF">GNQ08_29130</name>
</gene>
<comment type="caution">
    <text evidence="2">The sequence shown here is derived from an EMBL/GenBank/DDBJ whole genome shotgun (WGS) entry which is preliminary data.</text>
</comment>
<name>A0A6N8F5E5_PAEMA</name>
<evidence type="ECO:0000259" key="1">
    <source>
        <dbReference type="PROSITE" id="PS51272"/>
    </source>
</evidence>
<protein>
    <submittedName>
        <fullName evidence="2">Amidase</fullName>
    </submittedName>
</protein>
<dbReference type="InterPro" id="IPR001119">
    <property type="entry name" value="SLH_dom"/>
</dbReference>
<dbReference type="InterPro" id="IPR036928">
    <property type="entry name" value="AS_sf"/>
</dbReference>
<dbReference type="PANTHER" id="PTHR42678">
    <property type="entry name" value="AMIDASE"/>
    <property type="match status" value="1"/>
</dbReference>
<accession>A0A6N8F5E5</accession>
<dbReference type="RefSeq" id="WP_124333645.1">
    <property type="nucleotide sequence ID" value="NZ_BGML01000024.1"/>
</dbReference>
<dbReference type="EMBL" id="WNZZ01000043">
    <property type="protein sequence ID" value="MUG26410.1"/>
    <property type="molecule type" value="Genomic_DNA"/>
</dbReference>
<evidence type="ECO:0000313" key="2">
    <source>
        <dbReference type="EMBL" id="MUG26410.1"/>
    </source>
</evidence>
<dbReference type="Gene3D" id="3.90.1300.10">
    <property type="entry name" value="Amidase signature (AS) domain"/>
    <property type="match status" value="1"/>
</dbReference>
<dbReference type="AlphaFoldDB" id="A0A6N8F5E5"/>
<dbReference type="InterPro" id="IPR023631">
    <property type="entry name" value="Amidase_dom"/>
</dbReference>
<sequence>MKLHRWNWKKSSSLLLTGVLMTGLWTGGTPAEAASASAAASAAASSARAGKTQGFITADQFYLSMKEAAAEAGSALTLDVPQGAKMQRSNAAVFLQQWLNLKDAAETFDDVADDASYAPAVGAVVKAGLMEGYSKTLFMPGQPLTAEDLTILHDRVAGHLKPFVLEEATIADMQLAIDQGKLTSKQLVQMYLDRIAKYDDQGVSLQAVLTLNPDALSIAEALDQERAAKGPRGPLHGIPILVKDNFDTADMPTTAGCLCLKDSIPGKDAEQIAKLKEAGAIILGKTNLHEFAFGITTSSSLGGQTKNPYAPDHYPGGSSGGTGAAVAANFAAAGLGTDTGGSIRIPSSFNSLVGIRPTVGLSSRDGIIPLALTQDVGGPMARTVEDAAIMLDATAGYDPDDTATAYSVGHIPASYTAFLDTDGLKGARIGVAVELFQNGNDREKTVSDVVYHAVDELKALGAAAIPVTIPNLAEINEYPSLSGYEFKFQLNEYLQELGDGAPYHSLAEIIASGEYDKAQEQSMKAREARETLETEEYKDILLNRTKLTRDALLKVMADYDLDAIVYPTTTQPAAFIGESQASGNNNRLSPFSGFPAITVPAGFTPNGLPVGIEFLGRAFDEGTLIKLAYSYEQETHHRHAPKLTP</sequence>
<dbReference type="PROSITE" id="PS00571">
    <property type="entry name" value="AMIDASES"/>
    <property type="match status" value="1"/>
</dbReference>
<dbReference type="SUPFAM" id="SSF75304">
    <property type="entry name" value="Amidase signature (AS) enzymes"/>
    <property type="match status" value="1"/>
</dbReference>
<dbReference type="Proteomes" id="UP000442469">
    <property type="component" value="Unassembled WGS sequence"/>
</dbReference>